<evidence type="ECO:0000313" key="7">
    <source>
        <dbReference type="Proteomes" id="UP000302163"/>
    </source>
</evidence>
<protein>
    <submittedName>
        <fullName evidence="6">YnfC family lipoprotein</fullName>
    </submittedName>
</protein>
<dbReference type="Proteomes" id="UP000302163">
    <property type="component" value="Chromosome"/>
</dbReference>
<keyword evidence="4" id="KW-0564">Palmitate</keyword>
<evidence type="ECO:0000256" key="4">
    <source>
        <dbReference type="ARBA" id="ARBA00023139"/>
    </source>
</evidence>
<dbReference type="KEGG" id="izh:FEM41_16985"/>
<accession>A0A4P8YNB4</accession>
<keyword evidence="2" id="KW-0732">Signal</keyword>
<evidence type="ECO:0000256" key="5">
    <source>
        <dbReference type="ARBA" id="ARBA00023288"/>
    </source>
</evidence>
<evidence type="ECO:0000256" key="2">
    <source>
        <dbReference type="ARBA" id="ARBA00022729"/>
    </source>
</evidence>
<evidence type="ECO:0000256" key="1">
    <source>
        <dbReference type="ARBA" id="ARBA00022475"/>
    </source>
</evidence>
<sequence length="234" mass="26134">MNRRLLGCALALFAVGCDDGHSRSDDWSPQMSSFANEFNFDPLRGPVRAFSETVVDQNGETVRHVSARLSREGCFNSLEFHDLQNDSNASLQRQEDMMVDADSGVLRVLLQGHCQLGSLPDASVDYRQDRRGFVTSAQGPQVAIHYRYDEEGYPLGNITRENGERTAVRIAAGESGRKPDYTAVSERNGREIATTHQRCDYDGRGNPTTCRLTSRDLITGVEQRYIISNSIGYY</sequence>
<name>A0A4P8YNB4_9ENTR</name>
<reference evidence="6 7" key="1">
    <citation type="submission" date="2019-05" db="EMBL/GenBank/DDBJ databases">
        <title>Complete genome sequence of Izhakiella calystegiae KSNA2, an endophyte isolated from beach morning glory (Calystegia soldanella).</title>
        <authorList>
            <person name="Jiang L."/>
            <person name="Jeong J.C."/>
            <person name="Kim C.Y."/>
            <person name="Kim D.H."/>
            <person name="Kim S.W."/>
            <person name="Lee j."/>
        </authorList>
    </citation>
    <scope>NUCLEOTIDE SEQUENCE [LARGE SCALE GENOMIC DNA]</scope>
    <source>
        <strain evidence="6 7">KSNA2</strain>
    </source>
</reference>
<keyword evidence="3" id="KW-0472">Membrane</keyword>
<organism evidence="6 7">
    <name type="scientific">Jejubacter calystegiae</name>
    <dbReference type="NCBI Taxonomy" id="2579935"/>
    <lineage>
        <taxon>Bacteria</taxon>
        <taxon>Pseudomonadati</taxon>
        <taxon>Pseudomonadota</taxon>
        <taxon>Gammaproteobacteria</taxon>
        <taxon>Enterobacterales</taxon>
        <taxon>Enterobacteriaceae</taxon>
        <taxon>Jejubacter</taxon>
    </lineage>
</organism>
<dbReference type="RefSeq" id="WP_138097380.1">
    <property type="nucleotide sequence ID" value="NZ_CP040428.1"/>
</dbReference>
<dbReference type="Pfam" id="PF06788">
    <property type="entry name" value="UPF0257"/>
    <property type="match status" value="1"/>
</dbReference>
<evidence type="ECO:0000256" key="3">
    <source>
        <dbReference type="ARBA" id="ARBA00023136"/>
    </source>
</evidence>
<evidence type="ECO:0000313" key="6">
    <source>
        <dbReference type="EMBL" id="QCT21224.1"/>
    </source>
</evidence>
<dbReference type="AlphaFoldDB" id="A0A4P8YNB4"/>
<dbReference type="PROSITE" id="PS51257">
    <property type="entry name" value="PROKAR_LIPOPROTEIN"/>
    <property type="match status" value="1"/>
</dbReference>
<dbReference type="GO" id="GO:0005886">
    <property type="term" value="C:plasma membrane"/>
    <property type="evidence" value="ECO:0007669"/>
    <property type="project" value="InterPro"/>
</dbReference>
<dbReference type="OrthoDB" id="6622075at2"/>
<keyword evidence="7" id="KW-1185">Reference proteome</keyword>
<dbReference type="InterPro" id="IPR010646">
    <property type="entry name" value="UPF0257"/>
</dbReference>
<dbReference type="EMBL" id="CP040428">
    <property type="protein sequence ID" value="QCT21224.1"/>
    <property type="molecule type" value="Genomic_DNA"/>
</dbReference>
<proteinExistence type="predicted"/>
<keyword evidence="1" id="KW-1003">Cell membrane</keyword>
<keyword evidence="5 6" id="KW-0449">Lipoprotein</keyword>
<gene>
    <name evidence="6" type="ORF">FEM41_16985</name>
</gene>